<feature type="transmembrane region" description="Helical" evidence="7">
    <location>
        <begin position="934"/>
        <end position="952"/>
    </location>
</feature>
<dbReference type="InterPro" id="IPR013057">
    <property type="entry name" value="AA_transpt_TM"/>
</dbReference>
<keyword evidence="5 7" id="KW-0472">Membrane</keyword>
<evidence type="ECO:0000256" key="3">
    <source>
        <dbReference type="ARBA" id="ARBA00022692"/>
    </source>
</evidence>
<reference evidence="9 10" key="1">
    <citation type="submission" date="2024-02" db="EMBL/GenBank/DDBJ databases">
        <authorList>
            <person name="Chen Y."/>
            <person name="Shah S."/>
            <person name="Dougan E. K."/>
            <person name="Thang M."/>
            <person name="Chan C."/>
        </authorList>
    </citation>
    <scope>NUCLEOTIDE SEQUENCE [LARGE SCALE GENOMIC DNA]</scope>
</reference>
<evidence type="ECO:0000259" key="8">
    <source>
        <dbReference type="Pfam" id="PF01490"/>
    </source>
</evidence>
<proteinExistence type="predicted"/>
<dbReference type="EMBL" id="CAXAMN010028184">
    <property type="protein sequence ID" value="CAK9115558.1"/>
    <property type="molecule type" value="Genomic_DNA"/>
</dbReference>
<dbReference type="CDD" id="cd00299">
    <property type="entry name" value="GST_C_family"/>
    <property type="match status" value="1"/>
</dbReference>
<feature type="transmembrane region" description="Helical" evidence="7">
    <location>
        <begin position="830"/>
        <end position="850"/>
    </location>
</feature>
<evidence type="ECO:0000256" key="5">
    <source>
        <dbReference type="ARBA" id="ARBA00023136"/>
    </source>
</evidence>
<dbReference type="Pfam" id="PF13410">
    <property type="entry name" value="GST_C_2"/>
    <property type="match status" value="1"/>
</dbReference>
<organism evidence="9 10">
    <name type="scientific">Durusdinium trenchii</name>
    <dbReference type="NCBI Taxonomy" id="1381693"/>
    <lineage>
        <taxon>Eukaryota</taxon>
        <taxon>Sar</taxon>
        <taxon>Alveolata</taxon>
        <taxon>Dinophyceae</taxon>
        <taxon>Suessiales</taxon>
        <taxon>Symbiodiniaceae</taxon>
        <taxon>Durusdinium</taxon>
    </lineage>
</organism>
<feature type="transmembrane region" description="Helical" evidence="7">
    <location>
        <begin position="707"/>
        <end position="730"/>
    </location>
</feature>
<keyword evidence="3 7" id="KW-0812">Transmembrane</keyword>
<accession>A0ABP0ST40</accession>
<evidence type="ECO:0000256" key="7">
    <source>
        <dbReference type="SAM" id="Phobius"/>
    </source>
</evidence>
<dbReference type="Pfam" id="PF01490">
    <property type="entry name" value="Aa_trans"/>
    <property type="match status" value="1"/>
</dbReference>
<feature type="transmembrane region" description="Helical" evidence="7">
    <location>
        <begin position="781"/>
        <end position="804"/>
    </location>
</feature>
<dbReference type="SUPFAM" id="SSF47616">
    <property type="entry name" value="GST C-terminal domain-like"/>
    <property type="match status" value="1"/>
</dbReference>
<feature type="transmembrane region" description="Helical" evidence="7">
    <location>
        <begin position="600"/>
        <end position="625"/>
    </location>
</feature>
<evidence type="ECO:0000313" key="10">
    <source>
        <dbReference type="Proteomes" id="UP001642484"/>
    </source>
</evidence>
<feature type="transmembrane region" description="Helical" evidence="7">
    <location>
        <begin position="871"/>
        <end position="891"/>
    </location>
</feature>
<evidence type="ECO:0000256" key="2">
    <source>
        <dbReference type="ARBA" id="ARBA00022448"/>
    </source>
</evidence>
<comment type="caution">
    <text evidence="9">The sequence shown here is derived from an EMBL/GenBank/DDBJ whole genome shotgun (WGS) entry which is preliminary data.</text>
</comment>
<feature type="transmembrane region" description="Helical" evidence="7">
    <location>
        <begin position="637"/>
        <end position="655"/>
    </location>
</feature>
<dbReference type="Gene3D" id="1.20.1050.10">
    <property type="match status" value="1"/>
</dbReference>
<comment type="subcellular location">
    <subcellularLocation>
        <location evidence="1">Membrane</location>
    </subcellularLocation>
</comment>
<feature type="transmembrane region" description="Helical" evidence="7">
    <location>
        <begin position="750"/>
        <end position="769"/>
    </location>
</feature>
<keyword evidence="10" id="KW-1185">Reference proteome</keyword>
<dbReference type="PANTHER" id="PTHR48017">
    <property type="entry name" value="OS05G0424000 PROTEIN-RELATED"/>
    <property type="match status" value="1"/>
</dbReference>
<protein>
    <recommendedName>
        <fullName evidence="8">Amino acid transporter transmembrane domain-containing protein</fullName>
    </recommendedName>
</protein>
<dbReference type="InterPro" id="IPR036282">
    <property type="entry name" value="Glutathione-S-Trfase_C_sf"/>
</dbReference>
<name>A0ABP0ST40_9DINO</name>
<sequence>MPVTAEGGALPEGEYAEQAFEVPVDRLEYLQGSGFLEAKDQEERPDMGDEMRMTTVVATRTEVEPHEAIGEAHRRGELGGLATCRRSAFSAGLRGEGAALWGCDAPAEVLARRSWVVSWVVLEELRVPYVMDVTPLRAYLKDGEKKKQRMVPVIQLIDEERSSASEWIFEDALKHVGRGEQVCAMLSERFPAELRRAGLTTAPPRAAQSTQWSLFGQLQAAHSAYKRLPGGRPTWGVAGAEPQHQEQLTAALDALETALAASARQTASPSYFLNGSKPNMIDLMLLPMLERVEALLLHPFLQPSRLHLSTWPRIWAMLAEGRRPGVCSFGELTSDAETLLAISLREDPGRTPYTEGARAPGPQLAAGAAERAEGLGGSGWDEAHGRRLETAALGWGTPERTQHPGKNILAFSTCSRRSELRRSDGSETASTGATTLVARPAVLRIGLPRSPGRLDCEVYVADGRRVTAEDSEDLLAALADPLLGRPDDLGCPDPSKIRCSAASTPDTAPSTPRLGLAGEEPLIIHGIDDELPKRTVSAKSLPDPASPKTGTAPLGSPARVRAPDGDGAMMSVSEASFTLLNFLMNVGQFTLPVLFVRHGWSAVVLIVIGSMLCAHTALLMADSLVQLMRRGVPTPDYAELAVAAVGQNFALLAHACSMTELLTYNCMNLIALGKGVVSVFPMLSMETAMCLCIAISIGLSAVPDRHFAYIALIAALAILAAEGTCVLGGLELPEWEEPELLFSHPLQIPSSFALIIFAAGTHPLIPCLMHNTGTREDFRSSILIGWAMFTAISLALGGGFFYIYGFSIQPLITDNTGRDLSLKTVPGGRALQRMSGIWVSVKLLAAIVPVTRPVSQVIARKIGIQLSVGNGGWRSMLLTLPTLTFMLVSATFMQNEIARFESLIGGIAMGFNALTFPTVTYLQICRPKRLEQRMSAYAICALGMALPVFLVASP</sequence>
<keyword evidence="2" id="KW-0813">Transport</keyword>
<feature type="region of interest" description="Disordered" evidence="6">
    <location>
        <begin position="536"/>
        <end position="558"/>
    </location>
</feature>
<evidence type="ECO:0000256" key="4">
    <source>
        <dbReference type="ARBA" id="ARBA00022989"/>
    </source>
</evidence>
<dbReference type="Proteomes" id="UP001642484">
    <property type="component" value="Unassembled WGS sequence"/>
</dbReference>
<feature type="transmembrane region" description="Helical" evidence="7">
    <location>
        <begin position="903"/>
        <end position="922"/>
    </location>
</feature>
<evidence type="ECO:0000256" key="6">
    <source>
        <dbReference type="SAM" id="MobiDB-lite"/>
    </source>
</evidence>
<feature type="domain" description="Amino acid transporter transmembrane" evidence="8">
    <location>
        <begin position="571"/>
        <end position="946"/>
    </location>
</feature>
<keyword evidence="4 7" id="KW-1133">Transmembrane helix</keyword>
<evidence type="ECO:0000256" key="1">
    <source>
        <dbReference type="ARBA" id="ARBA00004370"/>
    </source>
</evidence>
<gene>
    <name evidence="9" type="ORF">CCMP2556_LOCUS53397</name>
</gene>
<feature type="transmembrane region" description="Helical" evidence="7">
    <location>
        <begin position="675"/>
        <end position="695"/>
    </location>
</feature>
<evidence type="ECO:0000313" key="9">
    <source>
        <dbReference type="EMBL" id="CAK9115558.1"/>
    </source>
</evidence>